<reference evidence="2" key="1">
    <citation type="journal article" date="2021" name="Nat. Commun.">
        <title>Genetic determinants of endophytism in the Arabidopsis root mycobiome.</title>
        <authorList>
            <person name="Mesny F."/>
            <person name="Miyauchi S."/>
            <person name="Thiergart T."/>
            <person name="Pickel B."/>
            <person name="Atanasova L."/>
            <person name="Karlsson M."/>
            <person name="Huettel B."/>
            <person name="Barry K.W."/>
            <person name="Haridas S."/>
            <person name="Chen C."/>
            <person name="Bauer D."/>
            <person name="Andreopoulos W."/>
            <person name="Pangilinan J."/>
            <person name="LaButti K."/>
            <person name="Riley R."/>
            <person name="Lipzen A."/>
            <person name="Clum A."/>
            <person name="Drula E."/>
            <person name="Henrissat B."/>
            <person name="Kohler A."/>
            <person name="Grigoriev I.V."/>
            <person name="Martin F.M."/>
            <person name="Hacquard S."/>
        </authorList>
    </citation>
    <scope>NUCLEOTIDE SEQUENCE</scope>
    <source>
        <strain evidence="2">MPI-CAGE-CH-0243</strain>
    </source>
</reference>
<keyword evidence="3" id="KW-1185">Reference proteome</keyword>
<sequence length="234" mass="26136">MEYLGPKTPLVKRWKTTSSPPSSGSLSPTDSLSSIPSTRSRSSSPTTYSHTSSDSRSPSPPSAPPFSRSSDEQLTWRIDMKPLADVSPRVAYVGKIFYLPKSKDFVKSSVLWKELLEQNNTGMVEHPVVVTKVWKNDRVEMVSFRQCTTLKDKDIMHTGKSRQSRSQFHLIETPHRQPHDSMTALALAPGSGNFQKPTYVNAHPNNRYQVEAKFLIPYHGVNIILSPAAVNTIL</sequence>
<comment type="caution">
    <text evidence="2">The sequence shown here is derived from an EMBL/GenBank/DDBJ whole genome shotgun (WGS) entry which is preliminary data.</text>
</comment>
<protein>
    <submittedName>
        <fullName evidence="2">Uncharacterized protein</fullName>
    </submittedName>
</protein>
<dbReference type="OrthoDB" id="3775889at2759"/>
<dbReference type="Proteomes" id="UP000700596">
    <property type="component" value="Unassembled WGS sequence"/>
</dbReference>
<organism evidence="2 3">
    <name type="scientific">Dendryphion nanum</name>
    <dbReference type="NCBI Taxonomy" id="256645"/>
    <lineage>
        <taxon>Eukaryota</taxon>
        <taxon>Fungi</taxon>
        <taxon>Dikarya</taxon>
        <taxon>Ascomycota</taxon>
        <taxon>Pezizomycotina</taxon>
        <taxon>Dothideomycetes</taxon>
        <taxon>Pleosporomycetidae</taxon>
        <taxon>Pleosporales</taxon>
        <taxon>Torulaceae</taxon>
        <taxon>Dendryphion</taxon>
    </lineage>
</organism>
<proteinExistence type="predicted"/>
<feature type="compositionally biased region" description="Low complexity" evidence="1">
    <location>
        <begin position="16"/>
        <end position="57"/>
    </location>
</feature>
<evidence type="ECO:0000313" key="3">
    <source>
        <dbReference type="Proteomes" id="UP000700596"/>
    </source>
</evidence>
<dbReference type="AlphaFoldDB" id="A0A9P9IN97"/>
<dbReference type="EMBL" id="JAGMWT010000007">
    <property type="protein sequence ID" value="KAH7125330.1"/>
    <property type="molecule type" value="Genomic_DNA"/>
</dbReference>
<feature type="region of interest" description="Disordered" evidence="1">
    <location>
        <begin position="1"/>
        <end position="71"/>
    </location>
</feature>
<gene>
    <name evidence="2" type="ORF">B0J11DRAFT_506174</name>
</gene>
<accession>A0A9P9IN97</accession>
<name>A0A9P9IN97_9PLEO</name>
<evidence type="ECO:0000256" key="1">
    <source>
        <dbReference type="SAM" id="MobiDB-lite"/>
    </source>
</evidence>
<evidence type="ECO:0000313" key="2">
    <source>
        <dbReference type="EMBL" id="KAH7125330.1"/>
    </source>
</evidence>